<accession>A0A2A5R020</accession>
<proteinExistence type="predicted"/>
<gene>
    <name evidence="1" type="ORF">CP557_19015</name>
</gene>
<evidence type="ECO:0000313" key="1">
    <source>
        <dbReference type="EMBL" id="PCR92436.1"/>
    </source>
</evidence>
<dbReference type="RefSeq" id="WP_097381358.1">
    <property type="nucleotide sequence ID" value="NZ_NXNI01000001.1"/>
</dbReference>
<dbReference type="EMBL" id="NXNI01000001">
    <property type="protein sequence ID" value="PCR92436.1"/>
    <property type="molecule type" value="Genomic_DNA"/>
</dbReference>
<dbReference type="AlphaFoldDB" id="A0A2A5R020"/>
<reference evidence="1 2" key="1">
    <citation type="submission" date="2017-09" db="EMBL/GenBank/DDBJ databases">
        <title>Genome sequences of Natrinema ejinorence JCM 13890T.</title>
        <authorList>
            <person name="Roh S.W."/>
            <person name="Kim Y.B."/>
            <person name="Kim J.Y."/>
        </authorList>
    </citation>
    <scope>NUCLEOTIDE SEQUENCE [LARGE SCALE GENOMIC DNA]</scope>
    <source>
        <strain evidence="1 2">JCM 13890</strain>
    </source>
</reference>
<evidence type="ECO:0000313" key="2">
    <source>
        <dbReference type="Proteomes" id="UP000219689"/>
    </source>
</evidence>
<comment type="caution">
    <text evidence="1">The sequence shown here is derived from an EMBL/GenBank/DDBJ whole genome shotgun (WGS) entry which is preliminary data.</text>
</comment>
<sequence length="76" mass="7937">MFRGTIATPPPAGTRSPAFGVPVLAAATRLGPRALGAGLERADVFDEADARGIYDLCVLVTQVVLVQVAFVVANLW</sequence>
<keyword evidence="2" id="KW-1185">Reference proteome</keyword>
<dbReference type="Proteomes" id="UP000219689">
    <property type="component" value="Unassembled WGS sequence"/>
</dbReference>
<organism evidence="1 2">
    <name type="scientific">Natrinema ejinorense</name>
    <dbReference type="NCBI Taxonomy" id="373386"/>
    <lineage>
        <taxon>Archaea</taxon>
        <taxon>Methanobacteriati</taxon>
        <taxon>Methanobacteriota</taxon>
        <taxon>Stenosarchaea group</taxon>
        <taxon>Halobacteria</taxon>
        <taxon>Halobacteriales</taxon>
        <taxon>Natrialbaceae</taxon>
        <taxon>Natrinema</taxon>
    </lineage>
</organism>
<name>A0A2A5R020_9EURY</name>
<protein>
    <submittedName>
        <fullName evidence="1">Uncharacterized protein</fullName>
    </submittedName>
</protein>